<name>A0AA47P1C8_MERPO</name>
<proteinExistence type="predicted"/>
<evidence type="ECO:0000256" key="1">
    <source>
        <dbReference type="SAM" id="MobiDB-lite"/>
    </source>
</evidence>
<sequence>MASTGEMTVLVLQLLGPRLSLSPSNPLRHIPPRQALLLGTRFRKSSPSRTPSIRLHGSQETGAKSRALRKTPAESGAFYATQCDGKRSPNISHGVISFLCKHTEDSPRDTVECLLQVHKTHVDWLGKLPCTLKDPAEGVELLEHTLQSPFLKRGNTTPVCQSRGTAPDVHAMLQSRVNHDSPTTSRALPPRSFLTTLATSAPEIGEPTPESPGPASLPEGVSVGLRRSSKYSFHQSTTSRDEVSSTPSPPYTVLTMHCFPLLRCRIVVQNLFEAVQKSFSMASPNSSHVRIFASATTAAALRLACRYLPAASGVPQAKKILQDSFFSLTASITAGVHQRVR</sequence>
<evidence type="ECO:0000313" key="2">
    <source>
        <dbReference type="EMBL" id="KAK0144303.1"/>
    </source>
</evidence>
<gene>
    <name evidence="2" type="ORF">N1851_017342</name>
</gene>
<comment type="caution">
    <text evidence="2">The sequence shown here is derived from an EMBL/GenBank/DDBJ whole genome shotgun (WGS) entry which is preliminary data.</text>
</comment>
<dbReference type="AlphaFoldDB" id="A0AA47P1C8"/>
<organism evidence="2 3">
    <name type="scientific">Merluccius polli</name>
    <name type="common">Benguela hake</name>
    <name type="synonym">Merluccius cadenati</name>
    <dbReference type="NCBI Taxonomy" id="89951"/>
    <lineage>
        <taxon>Eukaryota</taxon>
        <taxon>Metazoa</taxon>
        <taxon>Chordata</taxon>
        <taxon>Craniata</taxon>
        <taxon>Vertebrata</taxon>
        <taxon>Euteleostomi</taxon>
        <taxon>Actinopterygii</taxon>
        <taxon>Neopterygii</taxon>
        <taxon>Teleostei</taxon>
        <taxon>Neoteleostei</taxon>
        <taxon>Acanthomorphata</taxon>
        <taxon>Zeiogadaria</taxon>
        <taxon>Gadariae</taxon>
        <taxon>Gadiformes</taxon>
        <taxon>Gadoidei</taxon>
        <taxon>Merlucciidae</taxon>
        <taxon>Merluccius</taxon>
    </lineage>
</organism>
<evidence type="ECO:0000313" key="3">
    <source>
        <dbReference type="Proteomes" id="UP001174136"/>
    </source>
</evidence>
<dbReference type="Proteomes" id="UP001174136">
    <property type="component" value="Unassembled WGS sequence"/>
</dbReference>
<keyword evidence="3" id="KW-1185">Reference proteome</keyword>
<reference evidence="2" key="1">
    <citation type="journal article" date="2023" name="Front. Mar. Sci.">
        <title>A new Merluccius polli reference genome to investigate the effects of global change in West African waters.</title>
        <authorList>
            <person name="Mateo J.L."/>
            <person name="Blanco-Fernandez C."/>
            <person name="Garcia-Vazquez E."/>
            <person name="Machado-Schiaffino G."/>
        </authorList>
    </citation>
    <scope>NUCLEOTIDE SEQUENCE</scope>
    <source>
        <strain evidence="2">C29</strain>
        <tissue evidence="2">Fin</tissue>
    </source>
</reference>
<feature type="region of interest" description="Disordered" evidence="1">
    <location>
        <begin position="43"/>
        <end position="71"/>
    </location>
</feature>
<dbReference type="EMBL" id="JAOPHQ010003143">
    <property type="protein sequence ID" value="KAK0144303.1"/>
    <property type="molecule type" value="Genomic_DNA"/>
</dbReference>
<feature type="region of interest" description="Disordered" evidence="1">
    <location>
        <begin position="200"/>
        <end position="221"/>
    </location>
</feature>
<protein>
    <submittedName>
        <fullName evidence="2">Uncharacterized protein</fullName>
    </submittedName>
</protein>
<accession>A0AA47P1C8</accession>